<accession>A0A938BQJ0</accession>
<feature type="domain" description="LytR/CpsA/Psr regulator C-terminal" evidence="3">
    <location>
        <begin position="92"/>
        <end position="155"/>
    </location>
</feature>
<keyword evidence="2" id="KW-1133">Transmembrane helix</keyword>
<protein>
    <submittedName>
        <fullName evidence="4">LytR C-terminal domain-containing protein</fullName>
    </submittedName>
</protein>
<evidence type="ECO:0000256" key="1">
    <source>
        <dbReference type="SAM" id="MobiDB-lite"/>
    </source>
</evidence>
<reference evidence="4" key="1">
    <citation type="submission" date="2019-03" db="EMBL/GenBank/DDBJ databases">
        <title>Lake Tanganyika Metagenome-Assembled Genomes (MAGs).</title>
        <authorList>
            <person name="Tran P."/>
        </authorList>
    </citation>
    <scope>NUCLEOTIDE SEQUENCE</scope>
    <source>
        <strain evidence="4">M_DeepCast_400m_m2_100</strain>
    </source>
</reference>
<comment type="caution">
    <text evidence="4">The sequence shown here is derived from an EMBL/GenBank/DDBJ whole genome shotgun (WGS) entry which is preliminary data.</text>
</comment>
<evidence type="ECO:0000313" key="5">
    <source>
        <dbReference type="Proteomes" id="UP000748308"/>
    </source>
</evidence>
<proteinExistence type="predicted"/>
<organism evidence="4 5">
    <name type="scientific">Eiseniibacteriota bacterium</name>
    <dbReference type="NCBI Taxonomy" id="2212470"/>
    <lineage>
        <taxon>Bacteria</taxon>
        <taxon>Candidatus Eiseniibacteriota</taxon>
    </lineage>
</organism>
<feature type="transmembrane region" description="Helical" evidence="2">
    <location>
        <begin position="21"/>
        <end position="42"/>
    </location>
</feature>
<name>A0A938BQJ0_UNCEI</name>
<feature type="non-terminal residue" evidence="4">
    <location>
        <position position="164"/>
    </location>
</feature>
<evidence type="ECO:0000256" key="2">
    <source>
        <dbReference type="SAM" id="Phobius"/>
    </source>
</evidence>
<sequence length="164" mass="17074">MSGRRGGRARRGSGIAGAARGLFGLALLAVLLVFAASMLGWLRPGGEAPAPPSPREGSAARGLPALLERPSAGGAPATARPAERGVIRPDEQVRVFVSNGCGVPRLAARMREEFRWAGFDVCGVSTADADDYGETVVIDRCGEPGKAEAVRLHLQARYGVGRLV</sequence>
<feature type="region of interest" description="Disordered" evidence="1">
    <location>
        <begin position="47"/>
        <end position="84"/>
    </location>
</feature>
<dbReference type="Pfam" id="PF13399">
    <property type="entry name" value="LytR_C"/>
    <property type="match status" value="1"/>
</dbReference>
<evidence type="ECO:0000313" key="4">
    <source>
        <dbReference type="EMBL" id="MBM3317280.1"/>
    </source>
</evidence>
<keyword evidence="2" id="KW-0472">Membrane</keyword>
<dbReference type="Gene3D" id="3.30.70.2390">
    <property type="match status" value="1"/>
</dbReference>
<dbReference type="AlphaFoldDB" id="A0A938BQJ0"/>
<dbReference type="EMBL" id="VGIY01000101">
    <property type="protein sequence ID" value="MBM3317280.1"/>
    <property type="molecule type" value="Genomic_DNA"/>
</dbReference>
<keyword evidence="2" id="KW-0812">Transmembrane</keyword>
<dbReference type="InterPro" id="IPR027381">
    <property type="entry name" value="LytR/CpsA/Psr_C"/>
</dbReference>
<gene>
    <name evidence="4" type="ORF">FJY75_05465</name>
</gene>
<evidence type="ECO:0000259" key="3">
    <source>
        <dbReference type="Pfam" id="PF13399"/>
    </source>
</evidence>
<dbReference type="Proteomes" id="UP000748308">
    <property type="component" value="Unassembled WGS sequence"/>
</dbReference>